<evidence type="ECO:0000313" key="1">
    <source>
        <dbReference type="EMBL" id="QPZ38394.1"/>
    </source>
</evidence>
<evidence type="ECO:0008006" key="3">
    <source>
        <dbReference type="Google" id="ProtNLM"/>
    </source>
</evidence>
<protein>
    <recommendedName>
        <fullName evidence="3">Antibiotic biosynthesis monooxygenase</fullName>
    </recommendedName>
</protein>
<keyword evidence="2" id="KW-1185">Reference proteome</keyword>
<dbReference type="RefSeq" id="WP_166986616.1">
    <property type="nucleotide sequence ID" value="NZ_CP061169.1"/>
</dbReference>
<evidence type="ECO:0000313" key="2">
    <source>
        <dbReference type="Proteomes" id="UP000662814"/>
    </source>
</evidence>
<accession>A0ABX6YHU9</accession>
<dbReference type="Proteomes" id="UP000662814">
    <property type="component" value="Chromosome"/>
</dbReference>
<dbReference type="InterPro" id="IPR011008">
    <property type="entry name" value="Dimeric_a/b-barrel"/>
</dbReference>
<dbReference type="EMBL" id="CP061169">
    <property type="protein sequence ID" value="QPZ38394.1"/>
    <property type="molecule type" value="Genomic_DNA"/>
</dbReference>
<proteinExistence type="predicted"/>
<gene>
    <name evidence="1" type="ORF">HCR76_16685</name>
</gene>
<dbReference type="SUPFAM" id="SSF54909">
    <property type="entry name" value="Dimeric alpha+beta barrel"/>
    <property type="match status" value="1"/>
</dbReference>
<organism evidence="1 2">
    <name type="scientific">Paramicrobacterium chengjingii</name>
    <dbReference type="NCBI Taxonomy" id="2769067"/>
    <lineage>
        <taxon>Bacteria</taxon>
        <taxon>Bacillati</taxon>
        <taxon>Actinomycetota</taxon>
        <taxon>Actinomycetes</taxon>
        <taxon>Micrococcales</taxon>
        <taxon>Microbacteriaceae</taxon>
        <taxon>Paramicrobacterium</taxon>
    </lineage>
</organism>
<reference evidence="1 2" key="1">
    <citation type="submission" date="2020-12" db="EMBL/GenBank/DDBJ databases">
        <title>Microbacterium sp. HY060.</title>
        <authorList>
            <person name="Zhou J."/>
        </authorList>
    </citation>
    <scope>NUCLEOTIDE SEQUENCE [LARGE SCALE GENOMIC DNA]</scope>
    <source>
        <strain evidence="1 2">HY60</strain>
    </source>
</reference>
<name>A0ABX6YHU9_9MICO</name>
<sequence length="99" mass="11205">MLTLRTRPEMVEPILDLYRAQSVLQESLNLTRAIGSEISACVDGSGEIIVTALWPDESAYQEWVDHPRRGQRVPELPEMLSDAEIGIAKLYRIDHSVEK</sequence>